<protein>
    <submittedName>
        <fullName evidence="2">Uncharacterized protein</fullName>
    </submittedName>
</protein>
<name>A0A9W9WDI2_9EURO</name>
<feature type="region of interest" description="Disordered" evidence="1">
    <location>
        <begin position="1"/>
        <end position="39"/>
    </location>
</feature>
<accession>A0A9W9WDI2</accession>
<dbReference type="Proteomes" id="UP001147760">
    <property type="component" value="Unassembled WGS sequence"/>
</dbReference>
<keyword evidence="3" id="KW-1185">Reference proteome</keyword>
<dbReference type="EMBL" id="JAPWDO010000009">
    <property type="protein sequence ID" value="KAJ5456205.1"/>
    <property type="molecule type" value="Genomic_DNA"/>
</dbReference>
<proteinExistence type="predicted"/>
<gene>
    <name evidence="2" type="ORF">N7530_011479</name>
</gene>
<comment type="caution">
    <text evidence="2">The sequence shown here is derived from an EMBL/GenBank/DDBJ whole genome shotgun (WGS) entry which is preliminary data.</text>
</comment>
<reference evidence="2" key="1">
    <citation type="submission" date="2022-12" db="EMBL/GenBank/DDBJ databases">
        <authorList>
            <person name="Petersen C."/>
        </authorList>
    </citation>
    <scope>NUCLEOTIDE SEQUENCE</scope>
    <source>
        <strain evidence="2">IBT 17660</strain>
    </source>
</reference>
<dbReference type="OrthoDB" id="10437605at2759"/>
<sequence>MTGHHLIELTPVNSGTKSNPHNPPSSPTSEEKGDGGAVREPGRWELAVISHVCATIIGPTAIWVALHGTFPLSL</sequence>
<dbReference type="AlphaFoldDB" id="A0A9W9WDI2"/>
<evidence type="ECO:0000313" key="3">
    <source>
        <dbReference type="Proteomes" id="UP001147760"/>
    </source>
</evidence>
<reference evidence="2" key="2">
    <citation type="journal article" date="2023" name="IMA Fungus">
        <title>Comparative genomic study of the Penicillium genus elucidates a diverse pangenome and 15 lateral gene transfer events.</title>
        <authorList>
            <person name="Petersen C."/>
            <person name="Sorensen T."/>
            <person name="Nielsen M.R."/>
            <person name="Sondergaard T.E."/>
            <person name="Sorensen J.L."/>
            <person name="Fitzpatrick D.A."/>
            <person name="Frisvad J.C."/>
            <person name="Nielsen K.L."/>
        </authorList>
    </citation>
    <scope>NUCLEOTIDE SEQUENCE</scope>
    <source>
        <strain evidence="2">IBT 17660</strain>
    </source>
</reference>
<organism evidence="2 3">
    <name type="scientific">Penicillium desertorum</name>
    <dbReference type="NCBI Taxonomy" id="1303715"/>
    <lineage>
        <taxon>Eukaryota</taxon>
        <taxon>Fungi</taxon>
        <taxon>Dikarya</taxon>
        <taxon>Ascomycota</taxon>
        <taxon>Pezizomycotina</taxon>
        <taxon>Eurotiomycetes</taxon>
        <taxon>Eurotiomycetidae</taxon>
        <taxon>Eurotiales</taxon>
        <taxon>Aspergillaceae</taxon>
        <taxon>Penicillium</taxon>
    </lineage>
</organism>
<evidence type="ECO:0000256" key="1">
    <source>
        <dbReference type="SAM" id="MobiDB-lite"/>
    </source>
</evidence>
<evidence type="ECO:0000313" key="2">
    <source>
        <dbReference type="EMBL" id="KAJ5456205.1"/>
    </source>
</evidence>